<dbReference type="RefSeq" id="WP_255024965.1">
    <property type="nucleotide sequence ID" value="NZ_JANDHW010000001.1"/>
</dbReference>
<dbReference type="InterPro" id="IPR004453">
    <property type="entry name" value="QueG"/>
</dbReference>
<sequence>MDTVSKRSVNASLIKEEAFRLGFSACGIADARSVSEAYRLSLKKWLTEGCHAGMSYMENYFDKRCDLRSLVPGARSVIVVALNYYPAKRLAVDHPQFAYYAYGRDYHDIMKEKLTELLHYIRSLSFCEGRVFCDTAPIPERYWAQQAGLGFIGRNTQLILPGKGSFFFLGELVVTLPLTPDSPLKNHCGKCRRCIDACPTQALSSSEVSLDARKCISCQTIENRGPIPVEIAEHLGNRVYGCDTCQTVCPWNRFARATIIDELQPSDEFLHLDTDRLQQLTRDDFNRIFRHSAVKRAKYEGLMRNVKTIVENDGKPSRI</sequence>
<protein>
    <submittedName>
        <fullName evidence="10">tRNA epoxyqueuosine(34) reductase QueG</fullName>
        <ecNumber evidence="10">1.17.99.6</ecNumber>
    </submittedName>
</protein>
<keyword evidence="4" id="KW-0479">Metal-binding</keyword>
<dbReference type="InterPro" id="IPR017896">
    <property type="entry name" value="4Fe4S_Fe-S-bd"/>
</dbReference>
<evidence type="ECO:0000256" key="1">
    <source>
        <dbReference type="ARBA" id="ARBA00022485"/>
    </source>
</evidence>
<dbReference type="EMBL" id="JANDHW010000001">
    <property type="protein sequence ID" value="MCP9610488.1"/>
    <property type="molecule type" value="Genomic_DNA"/>
</dbReference>
<dbReference type="PANTHER" id="PTHR30002:SF4">
    <property type="entry name" value="EPOXYQUEUOSINE REDUCTASE"/>
    <property type="match status" value="1"/>
</dbReference>
<evidence type="ECO:0000259" key="9">
    <source>
        <dbReference type="PROSITE" id="PS51379"/>
    </source>
</evidence>
<evidence type="ECO:0000256" key="8">
    <source>
        <dbReference type="ARBA" id="ARBA00023014"/>
    </source>
</evidence>
<dbReference type="Gene3D" id="3.30.70.20">
    <property type="match status" value="1"/>
</dbReference>
<dbReference type="Proteomes" id="UP001205603">
    <property type="component" value="Unassembled WGS sequence"/>
</dbReference>
<evidence type="ECO:0000313" key="10">
    <source>
        <dbReference type="EMBL" id="MCP9610488.1"/>
    </source>
</evidence>
<accession>A0ABT1MCW4</accession>
<keyword evidence="6 10" id="KW-0560">Oxidoreductase</keyword>
<evidence type="ECO:0000256" key="6">
    <source>
        <dbReference type="ARBA" id="ARBA00023002"/>
    </source>
</evidence>
<keyword evidence="2" id="KW-0963">Cytoplasm</keyword>
<keyword evidence="3" id="KW-0819">tRNA processing</keyword>
<evidence type="ECO:0000256" key="4">
    <source>
        <dbReference type="ARBA" id="ARBA00022723"/>
    </source>
</evidence>
<name>A0ABT1MCW4_9BACT</name>
<keyword evidence="5" id="KW-0671">Queuosine biosynthesis</keyword>
<evidence type="ECO:0000256" key="5">
    <source>
        <dbReference type="ARBA" id="ARBA00022785"/>
    </source>
</evidence>
<dbReference type="PROSITE" id="PS00198">
    <property type="entry name" value="4FE4S_FER_1"/>
    <property type="match status" value="1"/>
</dbReference>
<gene>
    <name evidence="10" type="primary">queG</name>
    <name evidence="10" type="ORF">NMU02_00075</name>
</gene>
<keyword evidence="1" id="KW-0004">4Fe-4S</keyword>
<dbReference type="GO" id="GO:0052693">
    <property type="term" value="F:epoxyqueuosine reductase activity"/>
    <property type="evidence" value="ECO:0007669"/>
    <property type="project" value="UniProtKB-EC"/>
</dbReference>
<dbReference type="PANTHER" id="PTHR30002">
    <property type="entry name" value="EPOXYQUEUOSINE REDUCTASE"/>
    <property type="match status" value="1"/>
</dbReference>
<keyword evidence="8" id="KW-0411">Iron-sulfur</keyword>
<evidence type="ECO:0000256" key="7">
    <source>
        <dbReference type="ARBA" id="ARBA00023004"/>
    </source>
</evidence>
<keyword evidence="7" id="KW-0408">Iron</keyword>
<dbReference type="Pfam" id="PF13484">
    <property type="entry name" value="Fer4_16"/>
    <property type="match status" value="1"/>
</dbReference>
<dbReference type="InterPro" id="IPR013542">
    <property type="entry name" value="QueG_DUF1730"/>
</dbReference>
<evidence type="ECO:0000256" key="2">
    <source>
        <dbReference type="ARBA" id="ARBA00022490"/>
    </source>
</evidence>
<keyword evidence="11" id="KW-1185">Reference proteome</keyword>
<dbReference type="InterPro" id="IPR017900">
    <property type="entry name" value="4Fe4S_Fe_S_CS"/>
</dbReference>
<dbReference type="NCBIfam" id="TIGR00276">
    <property type="entry name" value="tRNA epoxyqueuosine(34) reductase QueG"/>
    <property type="match status" value="1"/>
</dbReference>
<comment type="caution">
    <text evidence="10">The sequence shown here is derived from an EMBL/GenBank/DDBJ whole genome shotgun (WGS) entry which is preliminary data.</text>
</comment>
<dbReference type="PROSITE" id="PS51379">
    <property type="entry name" value="4FE4S_FER_2"/>
    <property type="match status" value="1"/>
</dbReference>
<evidence type="ECO:0000256" key="3">
    <source>
        <dbReference type="ARBA" id="ARBA00022694"/>
    </source>
</evidence>
<reference evidence="10 11" key="1">
    <citation type="submission" date="2022-07" db="EMBL/GenBank/DDBJ databases">
        <title>Fecal culturing of patients with breast cancer.</title>
        <authorList>
            <person name="Teng N.M.Y."/>
            <person name="Kiu R."/>
            <person name="Evans R."/>
            <person name="Baker D.J."/>
            <person name="Zenner C."/>
            <person name="Robinson S.D."/>
            <person name="Hall L.J."/>
        </authorList>
    </citation>
    <scope>NUCLEOTIDE SEQUENCE [LARGE SCALE GENOMIC DNA]</scope>
    <source>
        <strain evidence="10 11">LH1063</strain>
    </source>
</reference>
<evidence type="ECO:0000313" key="11">
    <source>
        <dbReference type="Proteomes" id="UP001205603"/>
    </source>
</evidence>
<dbReference type="Pfam" id="PF08331">
    <property type="entry name" value="QueG_DUF1730"/>
    <property type="match status" value="1"/>
</dbReference>
<dbReference type="SUPFAM" id="SSF46548">
    <property type="entry name" value="alpha-helical ferredoxin"/>
    <property type="match status" value="1"/>
</dbReference>
<proteinExistence type="predicted"/>
<dbReference type="EC" id="1.17.99.6" evidence="10"/>
<feature type="domain" description="4Fe-4S ferredoxin-type" evidence="9">
    <location>
        <begin position="176"/>
        <end position="208"/>
    </location>
</feature>
<organism evidence="10 11">
    <name type="scientific">Coprobacter tertius</name>
    <dbReference type="NCBI Taxonomy" id="2944915"/>
    <lineage>
        <taxon>Bacteria</taxon>
        <taxon>Pseudomonadati</taxon>
        <taxon>Bacteroidota</taxon>
        <taxon>Bacteroidia</taxon>
        <taxon>Bacteroidales</taxon>
        <taxon>Barnesiellaceae</taxon>
        <taxon>Coprobacter</taxon>
    </lineage>
</organism>